<evidence type="ECO:0000256" key="8">
    <source>
        <dbReference type="ARBA" id="ARBA00047851"/>
    </source>
</evidence>
<feature type="binding site" evidence="10">
    <location>
        <begin position="47"/>
        <end position="51"/>
    </location>
    <ligand>
        <name>4-amino-2-methyl-5-(diphosphooxymethyl)pyrimidine</name>
        <dbReference type="ChEBI" id="CHEBI:57841"/>
    </ligand>
</feature>
<dbReference type="EC" id="2.5.1.3" evidence="10"/>
<accession>A0A5B8UCR6</accession>
<dbReference type="CDD" id="cd00564">
    <property type="entry name" value="TMP_TenI"/>
    <property type="match status" value="1"/>
</dbReference>
<comment type="pathway">
    <text evidence="2 10 12">Cofactor biosynthesis; thiamine diphosphate biosynthesis; thiamine phosphate from 4-amino-2-methyl-5-diphosphomethylpyrimidine and 4-methyl-5-(2-phosphoethyl)-thiazole: step 1/1.</text>
</comment>
<comment type="catalytic activity">
    <reaction evidence="9 10 11">
        <text>2-[(2R,5Z)-2-carboxy-4-methylthiazol-5(2H)-ylidene]ethyl phosphate + 4-amino-2-methyl-5-(diphosphooxymethyl)pyrimidine + 2 H(+) = thiamine phosphate + CO2 + diphosphate</text>
        <dbReference type="Rhea" id="RHEA:47844"/>
        <dbReference type="ChEBI" id="CHEBI:15378"/>
        <dbReference type="ChEBI" id="CHEBI:16526"/>
        <dbReference type="ChEBI" id="CHEBI:33019"/>
        <dbReference type="ChEBI" id="CHEBI:37575"/>
        <dbReference type="ChEBI" id="CHEBI:57841"/>
        <dbReference type="ChEBI" id="CHEBI:62899"/>
        <dbReference type="EC" id="2.5.1.3"/>
    </reaction>
</comment>
<dbReference type="SUPFAM" id="SSF51391">
    <property type="entry name" value="Thiamin phosphate synthase"/>
    <property type="match status" value="1"/>
</dbReference>
<evidence type="ECO:0000256" key="5">
    <source>
        <dbReference type="ARBA" id="ARBA00022842"/>
    </source>
</evidence>
<comment type="caution">
    <text evidence="10">Lacks conserved residue(s) required for the propagation of feature annotation.</text>
</comment>
<keyword evidence="6 10" id="KW-0784">Thiamine biosynthesis</keyword>
<evidence type="ECO:0000256" key="10">
    <source>
        <dbReference type="HAMAP-Rule" id="MF_00097"/>
    </source>
</evidence>
<dbReference type="InterPro" id="IPR034291">
    <property type="entry name" value="TMP_synthase"/>
</dbReference>
<dbReference type="GO" id="GO:0009228">
    <property type="term" value="P:thiamine biosynthetic process"/>
    <property type="evidence" value="ECO:0007669"/>
    <property type="project" value="UniProtKB-KW"/>
</dbReference>
<feature type="binding site" evidence="10">
    <location>
        <position position="172"/>
    </location>
    <ligand>
        <name>2-[(2R,5Z)-2-carboxy-4-methylthiazol-5(2H)-ylidene]ethyl phosphate</name>
        <dbReference type="ChEBI" id="CHEBI:62899"/>
    </ligand>
</feature>
<dbReference type="GO" id="GO:0004789">
    <property type="term" value="F:thiamine-phosphate diphosphorylase activity"/>
    <property type="evidence" value="ECO:0007669"/>
    <property type="project" value="UniProtKB-UniRule"/>
</dbReference>
<dbReference type="AlphaFoldDB" id="A0A5B8UCR6"/>
<comment type="function">
    <text evidence="1 10">Condenses 4-methyl-5-(beta-hydroxyethyl)thiazole monophosphate (THZ-P) and 2-methyl-4-amino-5-hydroxymethyl pyrimidine pyrophosphate (HMP-PP) to form thiamine monophosphate (TMP).</text>
</comment>
<comment type="catalytic activity">
    <reaction evidence="7 10 11">
        <text>4-methyl-5-(2-phosphooxyethyl)-thiazole + 4-amino-2-methyl-5-(diphosphooxymethyl)pyrimidine + H(+) = thiamine phosphate + diphosphate</text>
        <dbReference type="Rhea" id="RHEA:22328"/>
        <dbReference type="ChEBI" id="CHEBI:15378"/>
        <dbReference type="ChEBI" id="CHEBI:33019"/>
        <dbReference type="ChEBI" id="CHEBI:37575"/>
        <dbReference type="ChEBI" id="CHEBI:57841"/>
        <dbReference type="ChEBI" id="CHEBI:58296"/>
        <dbReference type="EC" id="2.5.1.3"/>
    </reaction>
</comment>
<evidence type="ECO:0000256" key="4">
    <source>
        <dbReference type="ARBA" id="ARBA00022723"/>
    </source>
</evidence>
<dbReference type="GO" id="GO:0009229">
    <property type="term" value="P:thiamine diphosphate biosynthetic process"/>
    <property type="evidence" value="ECO:0007669"/>
    <property type="project" value="UniProtKB-UniRule"/>
</dbReference>
<proteinExistence type="inferred from homology"/>
<dbReference type="Proteomes" id="UP000321805">
    <property type="component" value="Chromosome"/>
</dbReference>
<evidence type="ECO:0000256" key="1">
    <source>
        <dbReference type="ARBA" id="ARBA00003814"/>
    </source>
</evidence>
<feature type="binding site" evidence="10">
    <location>
        <begin position="142"/>
        <end position="144"/>
    </location>
    <ligand>
        <name>2-[(2R,5Z)-2-carboxy-4-methylthiazol-5(2H)-ylidene]ethyl phosphate</name>
        <dbReference type="ChEBI" id="CHEBI:62899"/>
    </ligand>
</feature>
<dbReference type="KEGG" id="bsol:FSW04_04675"/>
<keyword evidence="5 10" id="KW-0460">Magnesium</keyword>
<evidence type="ECO:0000256" key="2">
    <source>
        <dbReference type="ARBA" id="ARBA00005165"/>
    </source>
</evidence>
<feature type="binding site" evidence="10">
    <location>
        <position position="145"/>
    </location>
    <ligand>
        <name>4-amino-2-methyl-5-(diphosphooxymethyl)pyrimidine</name>
        <dbReference type="ChEBI" id="CHEBI:57841"/>
    </ligand>
</feature>
<sequence length="222" mass="22079">MGSVPLTDRRDRLQRCRLYLVSGAAPGGRPLADVLPAALAGGVDVFQLRMKDARDDEILAAAAVAAAACRDAGALFILNDRPDLAAAAGADGVHVGQDDLPLARARELAGPDRLVGQSTHSPAQVDAAAGADYIGVGPVHATPTKPGRPAVGLELVGHAAAHAALPWFAIGGVDAATLGAVLAAGARRVAVVRAVADAADPAAAARGLRAILDAEALDGAAA</sequence>
<dbReference type="HAMAP" id="MF_00097">
    <property type="entry name" value="TMP_synthase"/>
    <property type="match status" value="1"/>
</dbReference>
<evidence type="ECO:0000256" key="6">
    <source>
        <dbReference type="ARBA" id="ARBA00022977"/>
    </source>
</evidence>
<name>A0A5B8UCR6_9ACTN</name>
<keyword evidence="4 10" id="KW-0479">Metal-binding</keyword>
<dbReference type="OrthoDB" id="3243336at2"/>
<dbReference type="EMBL" id="CP042430">
    <property type="protein sequence ID" value="QEC50648.1"/>
    <property type="molecule type" value="Genomic_DNA"/>
</dbReference>
<dbReference type="NCBIfam" id="TIGR00693">
    <property type="entry name" value="thiE"/>
    <property type="match status" value="1"/>
</dbReference>
<keyword evidence="3 10" id="KW-0808">Transferase</keyword>
<evidence type="ECO:0000256" key="7">
    <source>
        <dbReference type="ARBA" id="ARBA00047334"/>
    </source>
</evidence>
<evidence type="ECO:0000256" key="3">
    <source>
        <dbReference type="ARBA" id="ARBA00022679"/>
    </source>
</evidence>
<dbReference type="GO" id="GO:0000287">
    <property type="term" value="F:magnesium ion binding"/>
    <property type="evidence" value="ECO:0007669"/>
    <property type="project" value="UniProtKB-UniRule"/>
</dbReference>
<evidence type="ECO:0000259" key="13">
    <source>
        <dbReference type="Pfam" id="PF02581"/>
    </source>
</evidence>
<dbReference type="Gene3D" id="3.20.20.70">
    <property type="entry name" value="Aldolase class I"/>
    <property type="match status" value="1"/>
</dbReference>
<comment type="catalytic activity">
    <reaction evidence="8 10 11">
        <text>2-(2-carboxy-4-methylthiazol-5-yl)ethyl phosphate + 4-amino-2-methyl-5-(diphosphooxymethyl)pyrimidine + 2 H(+) = thiamine phosphate + CO2 + diphosphate</text>
        <dbReference type="Rhea" id="RHEA:47848"/>
        <dbReference type="ChEBI" id="CHEBI:15378"/>
        <dbReference type="ChEBI" id="CHEBI:16526"/>
        <dbReference type="ChEBI" id="CHEBI:33019"/>
        <dbReference type="ChEBI" id="CHEBI:37575"/>
        <dbReference type="ChEBI" id="CHEBI:57841"/>
        <dbReference type="ChEBI" id="CHEBI:62890"/>
        <dbReference type="EC" id="2.5.1.3"/>
    </reaction>
</comment>
<dbReference type="PANTHER" id="PTHR20857:SF15">
    <property type="entry name" value="THIAMINE-PHOSPHATE SYNTHASE"/>
    <property type="match status" value="1"/>
</dbReference>
<evidence type="ECO:0000313" key="14">
    <source>
        <dbReference type="EMBL" id="QEC50648.1"/>
    </source>
</evidence>
<comment type="cofactor">
    <cofactor evidence="10">
        <name>Mg(2+)</name>
        <dbReference type="ChEBI" id="CHEBI:18420"/>
    </cofactor>
    <text evidence="10">Binds 1 Mg(2+) ion per subunit.</text>
</comment>
<evidence type="ECO:0000313" key="15">
    <source>
        <dbReference type="Proteomes" id="UP000321805"/>
    </source>
</evidence>
<dbReference type="InterPro" id="IPR022998">
    <property type="entry name" value="ThiamineP_synth_TenI"/>
</dbReference>
<evidence type="ECO:0000256" key="12">
    <source>
        <dbReference type="RuleBase" id="RU004253"/>
    </source>
</evidence>
<organism evidence="14 15">
    <name type="scientific">Baekduia soli</name>
    <dbReference type="NCBI Taxonomy" id="496014"/>
    <lineage>
        <taxon>Bacteria</taxon>
        <taxon>Bacillati</taxon>
        <taxon>Actinomycetota</taxon>
        <taxon>Thermoleophilia</taxon>
        <taxon>Solirubrobacterales</taxon>
        <taxon>Baekduiaceae</taxon>
        <taxon>Baekduia</taxon>
    </lineage>
</organism>
<comment type="similarity">
    <text evidence="10 11">Belongs to the thiamine-phosphate synthase family.</text>
</comment>
<gene>
    <name evidence="10 14" type="primary">thiE</name>
    <name evidence="14" type="ORF">FSW04_04675</name>
</gene>
<feature type="binding site" evidence="10">
    <location>
        <position position="99"/>
    </location>
    <ligand>
        <name>Mg(2+)</name>
        <dbReference type="ChEBI" id="CHEBI:18420"/>
    </ligand>
</feature>
<dbReference type="UniPathway" id="UPA00060">
    <property type="reaction ID" value="UER00141"/>
</dbReference>
<keyword evidence="15" id="KW-1185">Reference proteome</keyword>
<feature type="binding site" evidence="10">
    <location>
        <position position="79"/>
    </location>
    <ligand>
        <name>4-amino-2-methyl-5-(diphosphooxymethyl)pyrimidine</name>
        <dbReference type="ChEBI" id="CHEBI:57841"/>
    </ligand>
</feature>
<feature type="binding site" evidence="10">
    <location>
        <position position="80"/>
    </location>
    <ligand>
        <name>Mg(2+)</name>
        <dbReference type="ChEBI" id="CHEBI:18420"/>
    </ligand>
</feature>
<dbReference type="PANTHER" id="PTHR20857">
    <property type="entry name" value="THIAMINE-PHOSPHATE PYROPHOSPHORYLASE"/>
    <property type="match status" value="1"/>
</dbReference>
<evidence type="ECO:0000256" key="11">
    <source>
        <dbReference type="RuleBase" id="RU003826"/>
    </source>
</evidence>
<dbReference type="InterPro" id="IPR036206">
    <property type="entry name" value="ThiamineP_synth_sf"/>
</dbReference>
<dbReference type="InterPro" id="IPR013785">
    <property type="entry name" value="Aldolase_TIM"/>
</dbReference>
<dbReference type="GO" id="GO:0005737">
    <property type="term" value="C:cytoplasm"/>
    <property type="evidence" value="ECO:0007669"/>
    <property type="project" value="TreeGrafter"/>
</dbReference>
<protein>
    <recommendedName>
        <fullName evidence="10">Thiamine-phosphate synthase</fullName>
        <shortName evidence="10">TP synthase</shortName>
        <shortName evidence="10">TPS</shortName>
        <ecNumber evidence="10">2.5.1.3</ecNumber>
    </recommendedName>
    <alternativeName>
        <fullName evidence="10">Thiamine-phosphate pyrophosphorylase</fullName>
        <shortName evidence="10">TMP pyrophosphorylase</shortName>
        <shortName evidence="10">TMP-PPase</shortName>
    </alternativeName>
</protein>
<feature type="domain" description="Thiamine phosphate synthase/TenI" evidence="13">
    <location>
        <begin position="18"/>
        <end position="195"/>
    </location>
</feature>
<evidence type="ECO:0000256" key="9">
    <source>
        <dbReference type="ARBA" id="ARBA00047883"/>
    </source>
</evidence>
<feature type="binding site" evidence="10">
    <location>
        <position position="118"/>
    </location>
    <ligand>
        <name>4-amino-2-methyl-5-(diphosphooxymethyl)pyrimidine</name>
        <dbReference type="ChEBI" id="CHEBI:57841"/>
    </ligand>
</feature>
<reference evidence="14 15" key="1">
    <citation type="journal article" date="2018" name="J. Microbiol.">
        <title>Baekduia soli gen. nov., sp. nov., a novel bacterium isolated from the soil of Baekdu Mountain and proposal of a novel family name, Baekduiaceae fam. nov.</title>
        <authorList>
            <person name="An D.S."/>
            <person name="Siddiqi M.Z."/>
            <person name="Kim K.H."/>
            <person name="Yu H.S."/>
            <person name="Im W.T."/>
        </authorList>
    </citation>
    <scope>NUCLEOTIDE SEQUENCE [LARGE SCALE GENOMIC DNA]</scope>
    <source>
        <strain evidence="14 15">BR7-21</strain>
    </source>
</reference>
<dbReference type="Pfam" id="PF02581">
    <property type="entry name" value="TMP-TENI"/>
    <property type="match status" value="1"/>
</dbReference>